<feature type="non-terminal residue" evidence="4">
    <location>
        <position position="375"/>
    </location>
</feature>
<evidence type="ECO:0000256" key="1">
    <source>
        <dbReference type="ARBA" id="ARBA00022679"/>
    </source>
</evidence>
<protein>
    <recommendedName>
        <fullName evidence="3">Trichothecene 3-O-acetyltransferase-like N-terminal domain-containing protein</fullName>
    </recommendedName>
</protein>
<dbReference type="Gene3D" id="3.30.559.10">
    <property type="entry name" value="Chloramphenicol acetyltransferase-like domain"/>
    <property type="match status" value="2"/>
</dbReference>
<dbReference type="PANTHER" id="PTHR31896">
    <property type="entry name" value="FAMILY REGULATORY PROTEIN, PUTATIVE (AFU_ORTHOLOGUE AFUA_3G14730)-RELATED"/>
    <property type="match status" value="1"/>
</dbReference>
<dbReference type="InterPro" id="IPR023213">
    <property type="entry name" value="CAT-like_dom_sf"/>
</dbReference>
<evidence type="ECO:0000313" key="4">
    <source>
        <dbReference type="EMBL" id="KAG0249535.1"/>
    </source>
</evidence>
<feature type="region of interest" description="Disordered" evidence="2">
    <location>
        <begin position="284"/>
        <end position="309"/>
    </location>
</feature>
<keyword evidence="5" id="KW-1185">Reference proteome</keyword>
<dbReference type="PANTHER" id="PTHR31896:SF64">
    <property type="entry name" value="TRICHOTHECENE 3-O-ACETYLTRANSFERASE"/>
    <property type="match status" value="1"/>
</dbReference>
<feature type="region of interest" description="Disordered" evidence="2">
    <location>
        <begin position="210"/>
        <end position="250"/>
    </location>
</feature>
<evidence type="ECO:0000313" key="5">
    <source>
        <dbReference type="Proteomes" id="UP000807716"/>
    </source>
</evidence>
<dbReference type="Pfam" id="PF22664">
    <property type="entry name" value="TRI-like_N"/>
    <property type="match status" value="1"/>
</dbReference>
<proteinExistence type="predicted"/>
<gene>
    <name evidence="4" type="ORF">DFQ27_009947</name>
</gene>
<dbReference type="InterPro" id="IPR054710">
    <property type="entry name" value="Tri101-like_N"/>
</dbReference>
<name>A0A9P6PPM3_9FUNG</name>
<dbReference type="EMBL" id="JAAAJB010000987">
    <property type="protein sequence ID" value="KAG0249535.1"/>
    <property type="molecule type" value="Genomic_DNA"/>
</dbReference>
<feature type="domain" description="Trichothecene 3-O-acetyltransferase-like N-terminal" evidence="3">
    <location>
        <begin position="23"/>
        <end position="194"/>
    </location>
</feature>
<dbReference type="GO" id="GO:0016740">
    <property type="term" value="F:transferase activity"/>
    <property type="evidence" value="ECO:0007669"/>
    <property type="project" value="UniProtKB-KW"/>
</dbReference>
<reference evidence="4" key="1">
    <citation type="journal article" date="2020" name="Fungal Divers.">
        <title>Resolving the Mortierellaceae phylogeny through synthesis of multi-gene phylogenetics and phylogenomics.</title>
        <authorList>
            <person name="Vandepol N."/>
            <person name="Liber J."/>
            <person name="Desiro A."/>
            <person name="Na H."/>
            <person name="Kennedy M."/>
            <person name="Barry K."/>
            <person name="Grigoriev I.V."/>
            <person name="Miller A.N."/>
            <person name="O'Donnell K."/>
            <person name="Stajich J.E."/>
            <person name="Bonito G."/>
        </authorList>
    </citation>
    <scope>NUCLEOTIDE SEQUENCE</scope>
    <source>
        <strain evidence="4">BC1065</strain>
    </source>
</reference>
<sequence length="375" mass="40750">MTIQTDFPIQTDILGRQSIFDSYIPVTFAYPVEDISLRETILRTLKDGLHRLGQSFPWTAGQVVYKSAAADGENGMRIPMIMPLSDSSSSSEGELAPASPPLTVKDLSRDDAIPSFATLQAKHFPFSAAVMHESYLSPRRASPGVDPTEPTTQPTFMVQATWLKGGLLLTIVGHHAAMDAMGLGQVMALLCKACKNVPFTQEEIVSGNRRRDNSIPLLEDHHNDDAAEKPVSKEHFLPRATTTTTTRSPLPEKPNKCSWVYFDFDASSLTALKAEATKTLPVRMMSGQQQSSARKQESGSTTTTTTTTTAPFVSTDDALSALIWQSILRARRPRLDPAATTTLARAVDIRHLLGLSANYPGEAQVNSYATATVAS</sequence>
<evidence type="ECO:0000256" key="2">
    <source>
        <dbReference type="SAM" id="MobiDB-lite"/>
    </source>
</evidence>
<dbReference type="InterPro" id="IPR051283">
    <property type="entry name" value="Sec_Metabolite_Acyltrans"/>
</dbReference>
<dbReference type="AlphaFoldDB" id="A0A9P6PPM3"/>
<accession>A0A9P6PPM3</accession>
<keyword evidence="1" id="KW-0808">Transferase</keyword>
<feature type="compositionally biased region" description="Basic and acidic residues" evidence="2">
    <location>
        <begin position="210"/>
        <end position="237"/>
    </location>
</feature>
<dbReference type="Proteomes" id="UP000807716">
    <property type="component" value="Unassembled WGS sequence"/>
</dbReference>
<comment type="caution">
    <text evidence="4">The sequence shown here is derived from an EMBL/GenBank/DDBJ whole genome shotgun (WGS) entry which is preliminary data.</text>
</comment>
<organism evidence="4 5">
    <name type="scientific">Actinomortierella ambigua</name>
    <dbReference type="NCBI Taxonomy" id="1343610"/>
    <lineage>
        <taxon>Eukaryota</taxon>
        <taxon>Fungi</taxon>
        <taxon>Fungi incertae sedis</taxon>
        <taxon>Mucoromycota</taxon>
        <taxon>Mortierellomycotina</taxon>
        <taxon>Mortierellomycetes</taxon>
        <taxon>Mortierellales</taxon>
        <taxon>Mortierellaceae</taxon>
        <taxon>Actinomortierella</taxon>
    </lineage>
</organism>
<evidence type="ECO:0000259" key="3">
    <source>
        <dbReference type="Pfam" id="PF22664"/>
    </source>
</evidence>
<dbReference type="OrthoDB" id="1862401at2759"/>